<dbReference type="EMBL" id="JACRST010000004">
    <property type="protein sequence ID" value="MBC8546273.1"/>
    <property type="molecule type" value="Genomic_DNA"/>
</dbReference>
<evidence type="ECO:0000256" key="1">
    <source>
        <dbReference type="ARBA" id="ARBA00038414"/>
    </source>
</evidence>
<dbReference type="RefSeq" id="WP_249282422.1">
    <property type="nucleotide sequence ID" value="NZ_JACRST010000004.1"/>
</dbReference>
<sequence>MKLLYLLPGNVRDGGLGEAEMLRRRDVLQANAFPGTVVEIADVATGPSSIESMYEEYQSVPGSVAAIVQAEKDGFDGVILGCAGDPGLDAAKEMVSIPVIGPGENSVLLAAQLGHHFSIITVMDSIVDALEHLVLKAGVDRKLASVRSVNVSVLDIGKDPDLIRRRALEEAKAARDQDRADTIVLGCMSMAFAQLDKEMSAELGIPVINPAIAALKTLEGMVAMGISQSKKAFQTPPKLLK</sequence>
<dbReference type="PANTHER" id="PTHR28047">
    <property type="entry name" value="PROTEIN DCG1"/>
    <property type="match status" value="1"/>
</dbReference>
<proteinExistence type="inferred from homology"/>
<comment type="caution">
    <text evidence="2">The sequence shown here is derived from an EMBL/GenBank/DDBJ whole genome shotgun (WGS) entry which is preliminary data.</text>
</comment>
<dbReference type="InterPro" id="IPR015942">
    <property type="entry name" value="Asp/Glu/hydantoin_racemase"/>
</dbReference>
<dbReference type="Proteomes" id="UP000653127">
    <property type="component" value="Unassembled WGS sequence"/>
</dbReference>
<dbReference type="Gene3D" id="3.40.50.12500">
    <property type="match status" value="1"/>
</dbReference>
<dbReference type="InterPro" id="IPR053714">
    <property type="entry name" value="Iso_Racemase_Enz_sf"/>
</dbReference>
<keyword evidence="3" id="KW-1185">Reference proteome</keyword>
<gene>
    <name evidence="2" type="ORF">H8711_04895</name>
</gene>
<evidence type="ECO:0000313" key="2">
    <source>
        <dbReference type="EMBL" id="MBC8546273.1"/>
    </source>
</evidence>
<reference evidence="2" key="1">
    <citation type="submission" date="2020-08" db="EMBL/GenBank/DDBJ databases">
        <title>Genome public.</title>
        <authorList>
            <person name="Liu C."/>
            <person name="Sun Q."/>
        </authorList>
    </citation>
    <scope>NUCLEOTIDE SEQUENCE</scope>
    <source>
        <strain evidence="2">NSJ-31</strain>
    </source>
</reference>
<dbReference type="PANTHER" id="PTHR28047:SF5">
    <property type="entry name" value="PROTEIN DCG1"/>
    <property type="match status" value="1"/>
</dbReference>
<organism evidence="2 3">
    <name type="scientific">Ligaoa zhengdingensis</name>
    <dbReference type="NCBI Taxonomy" id="2763658"/>
    <lineage>
        <taxon>Bacteria</taxon>
        <taxon>Bacillati</taxon>
        <taxon>Bacillota</taxon>
        <taxon>Clostridia</taxon>
        <taxon>Eubacteriales</taxon>
        <taxon>Oscillospiraceae</taxon>
        <taxon>Ligaoa</taxon>
    </lineage>
</organism>
<protein>
    <submittedName>
        <fullName evidence="2">Aspartate/glutamate racemase family protein</fullName>
    </submittedName>
</protein>
<comment type="similarity">
    <text evidence="1">Belongs to the HyuE racemase family.</text>
</comment>
<name>A0A926I487_9FIRM</name>
<accession>A0A926I487</accession>
<dbReference type="Pfam" id="PF01177">
    <property type="entry name" value="Asp_Glu_race"/>
    <property type="match status" value="1"/>
</dbReference>
<dbReference type="AlphaFoldDB" id="A0A926I487"/>
<evidence type="ECO:0000313" key="3">
    <source>
        <dbReference type="Proteomes" id="UP000653127"/>
    </source>
</evidence>
<dbReference type="InterPro" id="IPR052186">
    <property type="entry name" value="Hydantoin_racemase-like"/>
</dbReference>
<dbReference type="GO" id="GO:0047661">
    <property type="term" value="F:amino-acid racemase activity"/>
    <property type="evidence" value="ECO:0007669"/>
    <property type="project" value="InterPro"/>
</dbReference>